<evidence type="ECO:0000256" key="3">
    <source>
        <dbReference type="SAM" id="MobiDB-lite"/>
    </source>
</evidence>
<feature type="compositionally biased region" description="Low complexity" evidence="3">
    <location>
        <begin position="542"/>
        <end position="563"/>
    </location>
</feature>
<dbReference type="PANTHER" id="PTHR31302">
    <property type="entry name" value="TRANSMEMBRANE PROTEIN WITH METALLOPHOSPHOESTERASE DOMAIN-RELATED"/>
    <property type="match status" value="1"/>
</dbReference>
<dbReference type="GO" id="GO:0046872">
    <property type="term" value="F:metal ion binding"/>
    <property type="evidence" value="ECO:0007669"/>
    <property type="project" value="UniProtKB-KW"/>
</dbReference>
<feature type="compositionally biased region" description="Pro residues" evidence="3">
    <location>
        <begin position="564"/>
        <end position="575"/>
    </location>
</feature>
<dbReference type="GO" id="GO:0016020">
    <property type="term" value="C:membrane"/>
    <property type="evidence" value="ECO:0007669"/>
    <property type="project" value="GOC"/>
</dbReference>
<keyword evidence="4" id="KW-0812">Transmembrane</keyword>
<dbReference type="InterPro" id="IPR029052">
    <property type="entry name" value="Metallo-depent_PP-like"/>
</dbReference>
<name>A0A7T1T7Y7_9ACTN</name>
<evidence type="ECO:0000259" key="5">
    <source>
        <dbReference type="Pfam" id="PF00149"/>
    </source>
</evidence>
<feature type="region of interest" description="Disordered" evidence="3">
    <location>
        <begin position="392"/>
        <end position="411"/>
    </location>
</feature>
<dbReference type="Gene3D" id="3.60.21.10">
    <property type="match status" value="1"/>
</dbReference>
<keyword evidence="1" id="KW-0479">Metal-binding</keyword>
<dbReference type="PANTHER" id="PTHR31302:SF31">
    <property type="entry name" value="PHOSPHODIESTERASE YAEI"/>
    <property type="match status" value="1"/>
</dbReference>
<feature type="compositionally biased region" description="Basic and acidic residues" evidence="3">
    <location>
        <begin position="398"/>
        <end position="411"/>
    </location>
</feature>
<feature type="transmembrane region" description="Helical" evidence="4">
    <location>
        <begin position="199"/>
        <end position="220"/>
    </location>
</feature>
<proteinExistence type="predicted"/>
<feature type="region of interest" description="Disordered" evidence="3">
    <location>
        <begin position="528"/>
        <end position="575"/>
    </location>
</feature>
<dbReference type="EMBL" id="CP048882">
    <property type="protein sequence ID" value="QPP07963.1"/>
    <property type="molecule type" value="Genomic_DNA"/>
</dbReference>
<evidence type="ECO:0000313" key="7">
    <source>
        <dbReference type="Proteomes" id="UP000595046"/>
    </source>
</evidence>
<organism evidence="6 7">
    <name type="scientific">Streptomyces bathyalis</name>
    <dbReference type="NCBI Taxonomy" id="2710756"/>
    <lineage>
        <taxon>Bacteria</taxon>
        <taxon>Bacillati</taxon>
        <taxon>Actinomycetota</taxon>
        <taxon>Actinomycetes</taxon>
        <taxon>Kitasatosporales</taxon>
        <taxon>Streptomycetaceae</taxon>
        <taxon>Streptomyces</taxon>
    </lineage>
</organism>
<sequence length="575" mass="60931">MGRDARKPRKPLSLPQWVRKPSVPNPVSLLRNRLFRPREAGGTRSARAARAASPYTLGLGPAPRPYVRALGLVATTLAGAWLGLLIVGGIDAPVGPMDTKMALRPSLTGGTKVNVSPLGALELRSHAAPLRLDVDVDQLDQQRASALVDHPERLEGLESEITSDVQKGTGDLALRSAVAVVVGAGVLGLAVYRRPRRALAASGLALALLAVSGAAAYATWNPKSVLEPKFSGLLASAPSVVGNARSIVTDFDIYQRELARLVTNVTKLYEATSTLPAYEPDPSTTRVLHVSDIHLNPAAWQIIKSLVEQYEIDAIIDTGDTMDHGTSAENGFLEPVTDLGAPYIWVRGNHDSAETQKAFEKLAKKKDSNVHVLDDGVPLNVAGLRLAGWGDPQFTPDRSVKPQGDPRERKEGRRLALALRAQKAADTPVDIAVSHNPVLVKQTDGLVPLALAGHTHQRTQERLPRHTRLMIEGSTGGGGLRAVEKEKPQKVSASVLYLGRDDGKLQAWDEITLGGLGLTTAEVTRHLAEDKVDPRRSPSPSPGSSSPGSGPDSGSPGPTFSSPGPTPAASPANSP</sequence>
<evidence type="ECO:0000256" key="2">
    <source>
        <dbReference type="ARBA" id="ARBA00022801"/>
    </source>
</evidence>
<accession>A0A7T1T7Y7</accession>
<dbReference type="RefSeq" id="WP_197351757.1">
    <property type="nucleotide sequence ID" value="NZ_CP048882.1"/>
</dbReference>
<evidence type="ECO:0000256" key="4">
    <source>
        <dbReference type="SAM" id="Phobius"/>
    </source>
</evidence>
<dbReference type="Pfam" id="PF00149">
    <property type="entry name" value="Metallophos"/>
    <property type="match status" value="1"/>
</dbReference>
<dbReference type="InterPro" id="IPR004843">
    <property type="entry name" value="Calcineurin-like_PHP"/>
</dbReference>
<dbReference type="InterPro" id="IPR051158">
    <property type="entry name" value="Metallophosphoesterase_sf"/>
</dbReference>
<evidence type="ECO:0000313" key="6">
    <source>
        <dbReference type="EMBL" id="QPP07963.1"/>
    </source>
</evidence>
<keyword evidence="7" id="KW-1185">Reference proteome</keyword>
<dbReference type="GO" id="GO:0009245">
    <property type="term" value="P:lipid A biosynthetic process"/>
    <property type="evidence" value="ECO:0007669"/>
    <property type="project" value="TreeGrafter"/>
</dbReference>
<keyword evidence="4" id="KW-1133">Transmembrane helix</keyword>
<feature type="transmembrane region" description="Helical" evidence="4">
    <location>
        <begin position="69"/>
        <end position="90"/>
    </location>
</feature>
<dbReference type="AlphaFoldDB" id="A0A7T1T7Y7"/>
<dbReference type="GO" id="GO:0008758">
    <property type="term" value="F:UDP-2,3-diacylglucosamine hydrolase activity"/>
    <property type="evidence" value="ECO:0007669"/>
    <property type="project" value="TreeGrafter"/>
</dbReference>
<reference evidence="7" key="1">
    <citation type="submission" date="2020-02" db="EMBL/GenBank/DDBJ databases">
        <title>Streptomyces sp. ASO4wet.</title>
        <authorList>
            <person name="Risdian C."/>
            <person name="Landwehr W."/>
            <person name="Schupp P."/>
            <person name="Wink J."/>
        </authorList>
    </citation>
    <scope>NUCLEOTIDE SEQUENCE [LARGE SCALE GENOMIC DNA]</scope>
    <source>
        <strain evidence="7">ASO4wet</strain>
    </source>
</reference>
<gene>
    <name evidence="6" type="ORF">G4Z16_17880</name>
</gene>
<dbReference type="KEGG" id="sbat:G4Z16_17880"/>
<feature type="domain" description="Calcineurin-like phosphoesterase" evidence="5">
    <location>
        <begin position="286"/>
        <end position="457"/>
    </location>
</feature>
<keyword evidence="4" id="KW-0472">Membrane</keyword>
<protein>
    <submittedName>
        <fullName evidence="6">Metallophosphoesterase</fullName>
    </submittedName>
</protein>
<evidence type="ECO:0000256" key="1">
    <source>
        <dbReference type="ARBA" id="ARBA00022723"/>
    </source>
</evidence>
<feature type="transmembrane region" description="Helical" evidence="4">
    <location>
        <begin position="172"/>
        <end position="192"/>
    </location>
</feature>
<dbReference type="Proteomes" id="UP000595046">
    <property type="component" value="Chromosome"/>
</dbReference>
<keyword evidence="2" id="KW-0378">Hydrolase</keyword>
<dbReference type="SUPFAM" id="SSF56300">
    <property type="entry name" value="Metallo-dependent phosphatases"/>
    <property type="match status" value="1"/>
</dbReference>